<dbReference type="AlphaFoldDB" id="A0A1C4X0D6"/>
<dbReference type="EMBL" id="LT607411">
    <property type="protein sequence ID" value="SCF01957.1"/>
    <property type="molecule type" value="Genomic_DNA"/>
</dbReference>
<name>A0A1C4X0D6_MICVI</name>
<evidence type="ECO:0000313" key="2">
    <source>
        <dbReference type="EMBL" id="SCF01957.1"/>
    </source>
</evidence>
<feature type="region of interest" description="Disordered" evidence="1">
    <location>
        <begin position="66"/>
        <end position="273"/>
    </location>
</feature>
<protein>
    <submittedName>
        <fullName evidence="2">Uncharacterized protein</fullName>
    </submittedName>
</protein>
<feature type="compositionally biased region" description="Basic residues" evidence="1">
    <location>
        <begin position="170"/>
        <end position="182"/>
    </location>
</feature>
<keyword evidence="3" id="KW-1185">Reference proteome</keyword>
<proteinExistence type="predicted"/>
<sequence length="413" mass="43839">MTRRGGRWTRVALRLGLLLGGVVVAWGAHEAATSSAAYAADRPPAAPVDAAVDLLTGVLRPILDTATPLPAPDAPADETDPGTPSSGAAPPPDAGPASGPASKPGCPTTGRPHPGQYAEARRRRPPPGHQARRRGTAGAGGRCYPPGHGAGPGWSAHPGGRRVTPDHRPGAGRRARPGSRRTHPGDPATRPDPLPHLARAGTSARADGPRARTPRTGDGPPGFAHRSAGQATTRSGAPDQPGARRRPGLHRARHRTGHDTGRACLGTRSHPDGPAHHVTAFVPAAPRRVGRAVPAPSERRLRARHAHPRHQWIRRVRHPPREPGRRTHIGMDAAQPGRAPLPPDRRRCHPVPLAPPGDPARLTGGPFACRPRGTRRLPRTRMPWRPWWPAPVRDDAGNLPRLLPITMVTRSYP</sequence>
<feature type="compositionally biased region" description="Basic residues" evidence="1">
    <location>
        <begin position="121"/>
        <end position="135"/>
    </location>
</feature>
<reference evidence="3" key="1">
    <citation type="submission" date="2016-06" db="EMBL/GenBank/DDBJ databases">
        <authorList>
            <person name="Varghese N."/>
            <person name="Submissions Spin"/>
        </authorList>
    </citation>
    <scope>NUCLEOTIDE SEQUENCE [LARGE SCALE GENOMIC DNA]</scope>
    <source>
        <strain evidence="3">DSM 43909</strain>
    </source>
</reference>
<feature type="region of interest" description="Disordered" evidence="1">
    <location>
        <begin position="319"/>
        <end position="374"/>
    </location>
</feature>
<evidence type="ECO:0000313" key="3">
    <source>
        <dbReference type="Proteomes" id="UP000198242"/>
    </source>
</evidence>
<feature type="compositionally biased region" description="Low complexity" evidence="1">
    <location>
        <begin position="95"/>
        <end position="107"/>
    </location>
</feature>
<gene>
    <name evidence="2" type="ORF">GA0074695_2903</name>
</gene>
<accession>A0A1C4X0D6</accession>
<organism evidence="2 3">
    <name type="scientific">Micromonospora viridifaciens</name>
    <dbReference type="NCBI Taxonomy" id="1881"/>
    <lineage>
        <taxon>Bacteria</taxon>
        <taxon>Bacillati</taxon>
        <taxon>Actinomycetota</taxon>
        <taxon>Actinomycetes</taxon>
        <taxon>Micromonosporales</taxon>
        <taxon>Micromonosporaceae</taxon>
        <taxon>Micromonospora</taxon>
    </lineage>
</organism>
<feature type="compositionally biased region" description="Basic residues" evidence="1">
    <location>
        <begin position="243"/>
        <end position="256"/>
    </location>
</feature>
<evidence type="ECO:0000256" key="1">
    <source>
        <dbReference type="SAM" id="MobiDB-lite"/>
    </source>
</evidence>
<dbReference type="Proteomes" id="UP000198242">
    <property type="component" value="Chromosome I"/>
</dbReference>